<proteinExistence type="predicted"/>
<dbReference type="EMBL" id="BARU01021419">
    <property type="protein sequence ID" value="GAH60217.1"/>
    <property type="molecule type" value="Genomic_DNA"/>
</dbReference>
<organism evidence="1">
    <name type="scientific">marine sediment metagenome</name>
    <dbReference type="NCBI Taxonomy" id="412755"/>
    <lineage>
        <taxon>unclassified sequences</taxon>
        <taxon>metagenomes</taxon>
        <taxon>ecological metagenomes</taxon>
    </lineage>
</organism>
<name>X1GSR4_9ZZZZ</name>
<gene>
    <name evidence="1" type="ORF">S03H2_35054</name>
</gene>
<comment type="caution">
    <text evidence="1">The sequence shown here is derived from an EMBL/GenBank/DDBJ whole genome shotgun (WGS) entry which is preliminary data.</text>
</comment>
<sequence length="123" mass="14225">LINPCLVRCFDLDAYHEHVMTGKATRQQDRIMRYMMKIGRPVTRLEMVENYFNVGNYPNKRALDGGPPIPLRSMCGRIDDLIGTDKQNPDYVMVTHEGPDPISKNKAQFLVPIKDAWGQRRMF</sequence>
<evidence type="ECO:0000313" key="1">
    <source>
        <dbReference type="EMBL" id="GAH60217.1"/>
    </source>
</evidence>
<reference evidence="1" key="1">
    <citation type="journal article" date="2014" name="Front. Microbiol.">
        <title>High frequency of phylogenetically diverse reductive dehalogenase-homologous genes in deep subseafloor sedimentary metagenomes.</title>
        <authorList>
            <person name="Kawai M."/>
            <person name="Futagami T."/>
            <person name="Toyoda A."/>
            <person name="Takaki Y."/>
            <person name="Nishi S."/>
            <person name="Hori S."/>
            <person name="Arai W."/>
            <person name="Tsubouchi T."/>
            <person name="Morono Y."/>
            <person name="Uchiyama I."/>
            <person name="Ito T."/>
            <person name="Fujiyama A."/>
            <person name="Inagaki F."/>
            <person name="Takami H."/>
        </authorList>
    </citation>
    <scope>NUCLEOTIDE SEQUENCE</scope>
    <source>
        <strain evidence="1">Expedition CK06-06</strain>
    </source>
</reference>
<feature type="non-terminal residue" evidence="1">
    <location>
        <position position="1"/>
    </location>
</feature>
<accession>X1GSR4</accession>
<protein>
    <submittedName>
        <fullName evidence="1">Uncharacterized protein</fullName>
    </submittedName>
</protein>
<dbReference type="AlphaFoldDB" id="X1GSR4"/>